<accession>A0A6J5SZ08</accession>
<proteinExistence type="predicted"/>
<reference evidence="1" key="1">
    <citation type="submission" date="2020-05" db="EMBL/GenBank/DDBJ databases">
        <authorList>
            <person name="Chiriac C."/>
            <person name="Salcher M."/>
            <person name="Ghai R."/>
            <person name="Kavagutti S V."/>
        </authorList>
    </citation>
    <scope>NUCLEOTIDE SEQUENCE</scope>
</reference>
<name>A0A6J5SZ08_9CAUD</name>
<protein>
    <submittedName>
        <fullName evidence="1">Uncharacterized protein</fullName>
    </submittedName>
</protein>
<gene>
    <name evidence="1" type="ORF">UFOVP1636_61</name>
</gene>
<organism evidence="1">
    <name type="scientific">uncultured Caudovirales phage</name>
    <dbReference type="NCBI Taxonomy" id="2100421"/>
    <lineage>
        <taxon>Viruses</taxon>
        <taxon>Duplodnaviria</taxon>
        <taxon>Heunggongvirae</taxon>
        <taxon>Uroviricota</taxon>
        <taxon>Caudoviricetes</taxon>
        <taxon>Peduoviridae</taxon>
        <taxon>Maltschvirus</taxon>
        <taxon>Maltschvirus maltsch</taxon>
    </lineage>
</organism>
<dbReference type="EMBL" id="LR797503">
    <property type="protein sequence ID" value="CAB4220862.1"/>
    <property type="molecule type" value="Genomic_DNA"/>
</dbReference>
<sequence length="63" mass="6972">MKHYEVTYSLLARDRANILHGIAGMQYLKTVVQAVSPGQAMQIVESMFGGRDRVQIGSAYSVK</sequence>
<evidence type="ECO:0000313" key="1">
    <source>
        <dbReference type="EMBL" id="CAB4220862.1"/>
    </source>
</evidence>